<keyword evidence="1" id="KW-0805">Transcription regulation</keyword>
<protein>
    <recommendedName>
        <fullName evidence="4">Cyclic nucleotide-binding domain-containing protein</fullName>
    </recommendedName>
</protein>
<dbReference type="PROSITE" id="PS50042">
    <property type="entry name" value="CNMP_BINDING_3"/>
    <property type="match status" value="1"/>
</dbReference>
<evidence type="ECO:0000256" key="2">
    <source>
        <dbReference type="ARBA" id="ARBA00023125"/>
    </source>
</evidence>
<name>A0AA87NRK7_TREMD</name>
<proteinExistence type="predicted"/>
<dbReference type="Gene3D" id="2.60.120.10">
    <property type="entry name" value="Jelly Rolls"/>
    <property type="match status" value="1"/>
</dbReference>
<sequence length="249" mass="29570">MQLPYSSINLSLQNEQYYTMIISIGMHNKEETDILNLDRFKIFDNISEKSRQRLNMLHIKKKRFAANEIVKRQGDKLTAALLIDSGCLRTIDYTIDGQEKVSSYYSAHDAFPFYLYFGKTTNFPYDVYALKSSDVFFLPFAEVKEIINDDIVFMRNIMEFIAEYTCFYRLLLRATQYPKVVQRIAYWLLHIDEIDRLKYPSNQNMLANMLRVNRPSLNQELKKLHQDEIVKIKGMHFKIVDREFLENLI</sequence>
<feature type="domain" description="Cyclic nucleotide-binding" evidence="4">
    <location>
        <begin position="42"/>
        <end position="111"/>
    </location>
</feature>
<dbReference type="InterPro" id="IPR000595">
    <property type="entry name" value="cNMP-bd_dom"/>
</dbReference>
<keyword evidence="2" id="KW-0238">DNA-binding</keyword>
<dbReference type="InterPro" id="IPR012318">
    <property type="entry name" value="HTH_CRP"/>
</dbReference>
<dbReference type="GO" id="GO:0006355">
    <property type="term" value="P:regulation of DNA-templated transcription"/>
    <property type="evidence" value="ECO:0007669"/>
    <property type="project" value="InterPro"/>
</dbReference>
<organism evidence="5 6">
    <name type="scientific">Treponema medium ATCC 700293</name>
    <dbReference type="NCBI Taxonomy" id="1125700"/>
    <lineage>
        <taxon>Bacteria</taxon>
        <taxon>Pseudomonadati</taxon>
        <taxon>Spirochaetota</taxon>
        <taxon>Spirochaetia</taxon>
        <taxon>Spirochaetales</taxon>
        <taxon>Treponemataceae</taxon>
        <taxon>Treponema</taxon>
    </lineage>
</organism>
<dbReference type="Pfam" id="PF13545">
    <property type="entry name" value="HTH_Crp_2"/>
    <property type="match status" value="1"/>
</dbReference>
<evidence type="ECO:0000313" key="6">
    <source>
        <dbReference type="Proteomes" id="UP000014634"/>
    </source>
</evidence>
<evidence type="ECO:0000256" key="1">
    <source>
        <dbReference type="ARBA" id="ARBA00023015"/>
    </source>
</evidence>
<dbReference type="GO" id="GO:0003677">
    <property type="term" value="F:DNA binding"/>
    <property type="evidence" value="ECO:0007669"/>
    <property type="project" value="UniProtKB-KW"/>
</dbReference>
<keyword evidence="3" id="KW-0804">Transcription</keyword>
<dbReference type="Pfam" id="PF00027">
    <property type="entry name" value="cNMP_binding"/>
    <property type="match status" value="1"/>
</dbReference>
<dbReference type="AlphaFoldDB" id="A0AA87NRK7"/>
<comment type="caution">
    <text evidence="5">The sequence shown here is derived from an EMBL/GenBank/DDBJ whole genome shotgun (WGS) entry which is preliminary data.</text>
</comment>
<dbReference type="SMART" id="SM00100">
    <property type="entry name" value="cNMP"/>
    <property type="match status" value="1"/>
</dbReference>
<evidence type="ECO:0000259" key="4">
    <source>
        <dbReference type="PROSITE" id="PS50042"/>
    </source>
</evidence>
<dbReference type="InterPro" id="IPR018490">
    <property type="entry name" value="cNMP-bd_dom_sf"/>
</dbReference>
<dbReference type="CDD" id="cd00038">
    <property type="entry name" value="CAP_ED"/>
    <property type="match status" value="1"/>
</dbReference>
<evidence type="ECO:0000313" key="5">
    <source>
        <dbReference type="EMBL" id="EPF28637.1"/>
    </source>
</evidence>
<dbReference type="InterPro" id="IPR014710">
    <property type="entry name" value="RmlC-like_jellyroll"/>
</dbReference>
<dbReference type="SUPFAM" id="SSF46785">
    <property type="entry name" value="Winged helix' DNA-binding domain"/>
    <property type="match status" value="1"/>
</dbReference>
<dbReference type="InterPro" id="IPR036390">
    <property type="entry name" value="WH_DNA-bd_sf"/>
</dbReference>
<dbReference type="Proteomes" id="UP000014634">
    <property type="component" value="Unassembled WGS sequence"/>
</dbReference>
<accession>A0AA87NRK7</accession>
<evidence type="ECO:0000256" key="3">
    <source>
        <dbReference type="ARBA" id="ARBA00023163"/>
    </source>
</evidence>
<reference evidence="5 6" key="1">
    <citation type="submission" date="2013-04" db="EMBL/GenBank/DDBJ databases">
        <title>The Genome Sequence of Treponema medium ATCC 700293.</title>
        <authorList>
            <consortium name="The Broad Institute Genomics Platform"/>
            <person name="Earl A."/>
            <person name="Ward D."/>
            <person name="Feldgarden M."/>
            <person name="Gevers D."/>
            <person name="Leonetti C."/>
            <person name="Blanton J.M."/>
            <person name="Dewhirst F.E."/>
            <person name="Izard J."/>
            <person name="Walker B."/>
            <person name="Young S."/>
            <person name="Zeng Q."/>
            <person name="Gargeya S."/>
            <person name="Fitzgerald M."/>
            <person name="Haas B."/>
            <person name="Abouelleil A."/>
            <person name="Allen A.W."/>
            <person name="Alvarado L."/>
            <person name="Arachchi H.M."/>
            <person name="Berlin A.M."/>
            <person name="Chapman S.B."/>
            <person name="Gainer-Dewar J."/>
            <person name="Goldberg J."/>
            <person name="Griggs A."/>
            <person name="Gujja S."/>
            <person name="Hansen M."/>
            <person name="Howarth C."/>
            <person name="Imamovic A."/>
            <person name="Ireland A."/>
            <person name="Larimer J."/>
            <person name="McCowan C."/>
            <person name="Murphy C."/>
            <person name="Pearson M."/>
            <person name="Poon T.W."/>
            <person name="Priest M."/>
            <person name="Roberts A."/>
            <person name="Saif S."/>
            <person name="Shea T."/>
            <person name="Sisk P."/>
            <person name="Sykes S."/>
            <person name="Wortman J."/>
            <person name="Nusbaum C."/>
            <person name="Birren B."/>
        </authorList>
    </citation>
    <scope>NUCLEOTIDE SEQUENCE [LARGE SCALE GENOMIC DNA]</scope>
    <source>
        <strain evidence="5 6">ATCC 700293</strain>
    </source>
</reference>
<dbReference type="EMBL" id="ATFE01000009">
    <property type="protein sequence ID" value="EPF28637.1"/>
    <property type="molecule type" value="Genomic_DNA"/>
</dbReference>
<gene>
    <name evidence="5" type="ORF">HMPREF9195_01335</name>
</gene>
<dbReference type="SUPFAM" id="SSF51206">
    <property type="entry name" value="cAMP-binding domain-like"/>
    <property type="match status" value="1"/>
</dbReference>